<reference evidence="1 4" key="1">
    <citation type="submission" date="2017-05" db="EMBL/GenBank/DDBJ databases">
        <title>Genome sequence of Pediococcus pentosaceus strain SRCM100892.</title>
        <authorList>
            <person name="Cho S.H."/>
        </authorList>
    </citation>
    <scope>NUCLEOTIDE SEQUENCE [LARGE SCALE GENOMIC DNA]</scope>
    <source>
        <strain evidence="1 4">SRCM100892</strain>
    </source>
</reference>
<dbReference type="EMBL" id="JADOFV010000003">
    <property type="protein sequence ID" value="MBF7127246.1"/>
    <property type="molecule type" value="Genomic_DNA"/>
</dbReference>
<sequence>MKKTKNALLDYLLKNLQNSELLDRLLNNLQGQQQLAYRPIPIENDKNRR</sequence>
<evidence type="ECO:0000313" key="4">
    <source>
        <dbReference type="Proteomes" id="UP000196118"/>
    </source>
</evidence>
<dbReference type="GeneID" id="51432647"/>
<dbReference type="AlphaFoldDB" id="A0A1Y0VPU0"/>
<evidence type="ECO:0000313" key="2">
    <source>
        <dbReference type="EMBL" id="MBF7115582.1"/>
    </source>
</evidence>
<name>A0A1Y0VPU0_PEDPE</name>
<dbReference type="Proteomes" id="UP001194632">
    <property type="component" value="Unassembled WGS sequence"/>
</dbReference>
<dbReference type="EMBL" id="CP021474">
    <property type="protein sequence ID" value="ARW20180.1"/>
    <property type="molecule type" value="Genomic_DNA"/>
</dbReference>
<protein>
    <submittedName>
        <fullName evidence="1">Uncharacterized protein</fullName>
    </submittedName>
</protein>
<proteinExistence type="predicted"/>
<accession>A0A1Y0VPU0</accession>
<dbReference type="Proteomes" id="UP000743107">
    <property type="component" value="Unassembled WGS sequence"/>
</dbReference>
<dbReference type="Proteomes" id="UP000196118">
    <property type="component" value="Chromosome"/>
</dbReference>
<evidence type="ECO:0000313" key="1">
    <source>
        <dbReference type="EMBL" id="ARW20180.1"/>
    </source>
</evidence>
<organism evidence="1 4">
    <name type="scientific">Pediococcus pentosaceus</name>
    <dbReference type="NCBI Taxonomy" id="1255"/>
    <lineage>
        <taxon>Bacteria</taxon>
        <taxon>Bacillati</taxon>
        <taxon>Bacillota</taxon>
        <taxon>Bacilli</taxon>
        <taxon>Lactobacillales</taxon>
        <taxon>Lactobacillaceae</taxon>
        <taxon>Pediococcus</taxon>
    </lineage>
</organism>
<dbReference type="RefSeq" id="WP_011673131.1">
    <property type="nucleotide sequence ID" value="NZ_BEWQ01000010.1"/>
</dbReference>
<gene>
    <name evidence="2" type="ORF">ITQ90_08935</name>
    <name evidence="3" type="ORF">ITQ97_05435</name>
    <name evidence="1" type="ORF">S100892_01636</name>
</gene>
<reference evidence="2" key="2">
    <citation type="submission" date="2020-11" db="EMBL/GenBank/DDBJ databases">
        <title>Antibiotic susceptibility profiles of Pediococcus pentosaceus from various origins and their implications for the safety assessment of strains with food-technology applications.</title>
        <authorList>
            <person name="Shani N."/>
            <person name="Oberhaensli S."/>
            <person name="Arias E."/>
        </authorList>
    </citation>
    <scope>NUCLEOTIDE SEQUENCE</scope>
    <source>
        <strain evidence="3">FAM 19164</strain>
        <strain evidence="2">FAM 24207</strain>
    </source>
</reference>
<evidence type="ECO:0000313" key="3">
    <source>
        <dbReference type="EMBL" id="MBF7127246.1"/>
    </source>
</evidence>
<dbReference type="EMBL" id="JADOFP010000008">
    <property type="protein sequence ID" value="MBF7115582.1"/>
    <property type="molecule type" value="Genomic_DNA"/>
</dbReference>